<dbReference type="RefSeq" id="WP_237238823.1">
    <property type="nucleotide sequence ID" value="NZ_JAKKDU010000003.1"/>
</dbReference>
<dbReference type="Proteomes" id="UP001199795">
    <property type="component" value="Unassembled WGS sequence"/>
</dbReference>
<dbReference type="EMBL" id="JAKKDU010000003">
    <property type="protein sequence ID" value="MCF7567464.1"/>
    <property type="molecule type" value="Genomic_DNA"/>
</dbReference>
<protein>
    <recommendedName>
        <fullName evidence="6">Cytochrome c domain-containing protein</fullName>
    </recommendedName>
</protein>
<dbReference type="Pfam" id="PF07635">
    <property type="entry name" value="PSCyt1"/>
    <property type="match status" value="1"/>
</dbReference>
<feature type="domain" description="DUF2231" evidence="3">
    <location>
        <begin position="25"/>
        <end position="145"/>
    </location>
</feature>
<keyword evidence="1" id="KW-0812">Transmembrane</keyword>
<dbReference type="PANTHER" id="PTHR35889:SF3">
    <property type="entry name" value="F-BOX DOMAIN-CONTAINING PROTEIN"/>
    <property type="match status" value="1"/>
</dbReference>
<dbReference type="InterPro" id="IPR001611">
    <property type="entry name" value="Leu-rich_rpt"/>
</dbReference>
<reference evidence="4" key="1">
    <citation type="submission" date="2022-01" db="EMBL/GenBank/DDBJ databases">
        <title>Draft genome sequence of Sabulilitoribacter arenilitoris KCTC 52401.</title>
        <authorList>
            <person name="Oh J.-S."/>
        </authorList>
    </citation>
    <scope>NUCLEOTIDE SEQUENCE</scope>
    <source>
        <strain evidence="4">HMF6543</strain>
    </source>
</reference>
<feature type="domain" description="Cytochrome C Planctomycete-type" evidence="2">
    <location>
        <begin position="196"/>
        <end position="252"/>
    </location>
</feature>
<proteinExistence type="predicted"/>
<feature type="transmembrane region" description="Helical" evidence="1">
    <location>
        <begin position="28"/>
        <end position="47"/>
    </location>
</feature>
<dbReference type="Pfam" id="PF09990">
    <property type="entry name" value="DUF2231"/>
    <property type="match status" value="1"/>
</dbReference>
<evidence type="ECO:0000313" key="5">
    <source>
        <dbReference type="Proteomes" id="UP001199795"/>
    </source>
</evidence>
<evidence type="ECO:0000259" key="2">
    <source>
        <dbReference type="Pfam" id="PF07635"/>
    </source>
</evidence>
<dbReference type="SUPFAM" id="SSF52047">
    <property type="entry name" value="RNI-like"/>
    <property type="match status" value="1"/>
</dbReference>
<accession>A0AAE3ENL6</accession>
<dbReference type="AlphaFoldDB" id="A0AAE3ENL6"/>
<evidence type="ECO:0000259" key="3">
    <source>
        <dbReference type="Pfam" id="PF09990"/>
    </source>
</evidence>
<dbReference type="PROSITE" id="PS51450">
    <property type="entry name" value="LRR"/>
    <property type="match status" value="1"/>
</dbReference>
<feature type="transmembrane region" description="Helical" evidence="1">
    <location>
        <begin position="92"/>
        <end position="111"/>
    </location>
</feature>
<sequence length="466" mass="52718">MVLSILIDSGITDNPSDILIFFGRIHPLVVHFPIAFLLLAALAELISKRPKFQPLKNHTHYIWGLGCVSALFAIVFGYFLSLSGDYNENTIFWHKWSGIFLFFVSTIYYYISKKNIKLPFYGKQIVAFVTVITVFYTGHLGGNLTHGSTYLLEYAPNSIRLLAGMPEKTIPREKVTVLDSADVYLDIISPMMNRRCISCHNQDKKTGDLDVSSFINLMKGGESGDVIVKGDAEASDFYRRITLPESHKDFMPSEGKQPLTKNEVTLIGWWINNNAPPNGYFTQLNPDKNIIKVTKEYLGLDKNSLFSKKVNPPKKEAIDTLSNQGFILNMLMKDNYYLEANSSLSEKNITKNAIESLLQIKDQLIWLNLSHSNITDEHTEKIGQLENLIKLNLSRNNISDKGLIHLSSLQNLEALNLYETDVSDSLLTVIPKLKKLKRIYLSDSKATDSIVNQLKKGNEKLNIIFD</sequence>
<keyword evidence="1" id="KW-0472">Membrane</keyword>
<comment type="caution">
    <text evidence="4">The sequence shown here is derived from an EMBL/GenBank/DDBJ whole genome shotgun (WGS) entry which is preliminary data.</text>
</comment>
<gene>
    <name evidence="4" type="ORF">L3X37_03670</name>
</gene>
<keyword evidence="1" id="KW-1133">Transmembrane helix</keyword>
<evidence type="ECO:0000313" key="4">
    <source>
        <dbReference type="EMBL" id="MCF7567464.1"/>
    </source>
</evidence>
<dbReference type="PANTHER" id="PTHR35889">
    <property type="entry name" value="CYCLOINULO-OLIGOSACCHARIDE FRUCTANOTRANSFERASE-RELATED"/>
    <property type="match status" value="1"/>
</dbReference>
<feature type="transmembrane region" description="Helical" evidence="1">
    <location>
        <begin position="59"/>
        <end position="80"/>
    </location>
</feature>
<evidence type="ECO:0000256" key="1">
    <source>
        <dbReference type="SAM" id="Phobius"/>
    </source>
</evidence>
<dbReference type="Gene3D" id="3.80.10.10">
    <property type="entry name" value="Ribonuclease Inhibitor"/>
    <property type="match status" value="1"/>
</dbReference>
<organism evidence="4 5">
    <name type="scientific">Wocania arenilitoris</name>
    <dbReference type="NCBI Taxonomy" id="2044858"/>
    <lineage>
        <taxon>Bacteria</taxon>
        <taxon>Pseudomonadati</taxon>
        <taxon>Bacteroidota</taxon>
        <taxon>Flavobacteriia</taxon>
        <taxon>Flavobacteriales</taxon>
        <taxon>Flavobacteriaceae</taxon>
        <taxon>Wocania</taxon>
    </lineage>
</organism>
<dbReference type="InterPro" id="IPR019251">
    <property type="entry name" value="DUF2231_TM"/>
</dbReference>
<dbReference type="InterPro" id="IPR032675">
    <property type="entry name" value="LRR_dom_sf"/>
</dbReference>
<feature type="transmembrane region" description="Helical" evidence="1">
    <location>
        <begin position="118"/>
        <end position="138"/>
    </location>
</feature>
<name>A0AAE3ENL6_9FLAO</name>
<evidence type="ECO:0008006" key="6">
    <source>
        <dbReference type="Google" id="ProtNLM"/>
    </source>
</evidence>
<keyword evidence="5" id="KW-1185">Reference proteome</keyword>
<dbReference type="InterPro" id="IPR011429">
    <property type="entry name" value="Cyt_c_Planctomycete-type"/>
</dbReference>